<dbReference type="SMART" id="SM00418">
    <property type="entry name" value="HTH_ARSR"/>
    <property type="match status" value="1"/>
</dbReference>
<protein>
    <submittedName>
        <fullName evidence="5">Transcriptional regulator, ArsR family</fullName>
    </submittedName>
</protein>
<dbReference type="PRINTS" id="PR00778">
    <property type="entry name" value="HTHARSR"/>
</dbReference>
<dbReference type="GO" id="GO:0003677">
    <property type="term" value="F:DNA binding"/>
    <property type="evidence" value="ECO:0007669"/>
    <property type="project" value="UniProtKB-KW"/>
</dbReference>
<accession>A0A076LG24</accession>
<keyword evidence="3" id="KW-0804">Transcription</keyword>
<dbReference type="InterPro" id="IPR001845">
    <property type="entry name" value="HTH_ArsR_DNA-bd_dom"/>
</dbReference>
<reference evidence="5 6" key="1">
    <citation type="journal article" date="2012" name="PLoS ONE">
        <title>Edwardsiella comparative phylogenomics reveal the new intra/inter-species taxonomic relationships, virulence evolution and niche adaptation mechanisms.</title>
        <authorList>
            <person name="Yang M."/>
            <person name="Lv Y."/>
            <person name="Xiao J."/>
            <person name="Wu H."/>
            <person name="Zheng H."/>
            <person name="Liu Q."/>
            <person name="Zhang Y."/>
            <person name="Wang Q."/>
        </authorList>
    </citation>
    <scope>NUCLEOTIDE SEQUENCE [LARGE SCALE GENOMIC DNA]</scope>
    <source>
        <strain evidence="6">080813</strain>
    </source>
</reference>
<evidence type="ECO:0000256" key="1">
    <source>
        <dbReference type="ARBA" id="ARBA00023015"/>
    </source>
</evidence>
<evidence type="ECO:0000313" key="5">
    <source>
        <dbReference type="EMBL" id="AIJ07061.1"/>
    </source>
</evidence>
<keyword evidence="2" id="KW-0238">DNA-binding</keyword>
<sequence length="102" mass="11165">MDERPPLQQLQASADRASALLKAMGHPQRLLILCILLEQPRAGAGELARAVGLTPSATSQHLARMRAEGLIASEREGTYVRYRIHNPAIAQIIATLKTHYCP</sequence>
<dbReference type="GO" id="GO:0003700">
    <property type="term" value="F:DNA-binding transcription factor activity"/>
    <property type="evidence" value="ECO:0007669"/>
    <property type="project" value="InterPro"/>
</dbReference>
<evidence type="ECO:0000313" key="6">
    <source>
        <dbReference type="Proteomes" id="UP000028681"/>
    </source>
</evidence>
<dbReference type="Pfam" id="PF01022">
    <property type="entry name" value="HTH_5"/>
    <property type="match status" value="1"/>
</dbReference>
<dbReference type="InterPro" id="IPR011991">
    <property type="entry name" value="ArsR-like_HTH"/>
</dbReference>
<dbReference type="GeneID" id="33938332"/>
<keyword evidence="1" id="KW-0805">Transcription regulation</keyword>
<evidence type="ECO:0000256" key="3">
    <source>
        <dbReference type="ARBA" id="ARBA00023163"/>
    </source>
</evidence>
<dbReference type="InterPro" id="IPR051081">
    <property type="entry name" value="HTH_MetalResp_TranReg"/>
</dbReference>
<dbReference type="KEGG" id="ete:ETEE_0587"/>
<name>A0A076LG24_9GAMM</name>
<feature type="domain" description="HTH arsR-type" evidence="4">
    <location>
        <begin position="10"/>
        <end position="102"/>
    </location>
</feature>
<dbReference type="NCBIfam" id="NF033788">
    <property type="entry name" value="HTH_metalloreg"/>
    <property type="match status" value="1"/>
</dbReference>
<organism evidence="5 6">
    <name type="scientific">Edwardsiella anguillarum ET080813</name>
    <dbReference type="NCBI Taxonomy" id="667120"/>
    <lineage>
        <taxon>Bacteria</taxon>
        <taxon>Pseudomonadati</taxon>
        <taxon>Pseudomonadota</taxon>
        <taxon>Gammaproteobacteria</taxon>
        <taxon>Enterobacterales</taxon>
        <taxon>Hafniaceae</taxon>
        <taxon>Edwardsiella</taxon>
    </lineage>
</organism>
<dbReference type="PANTHER" id="PTHR33154:SF28">
    <property type="entry name" value="HTH-TYPE TRANSCRIPTIONAL REGULATOR YGAV-RELATED"/>
    <property type="match status" value="1"/>
</dbReference>
<dbReference type="AlphaFoldDB" id="A0A076LG24"/>
<dbReference type="Proteomes" id="UP000028681">
    <property type="component" value="Chromosome"/>
</dbReference>
<evidence type="ECO:0000259" key="4">
    <source>
        <dbReference type="PROSITE" id="PS50987"/>
    </source>
</evidence>
<evidence type="ECO:0000256" key="2">
    <source>
        <dbReference type="ARBA" id="ARBA00023125"/>
    </source>
</evidence>
<gene>
    <name evidence="5" type="ORF">ETEE_0587</name>
</gene>
<dbReference type="PANTHER" id="PTHR33154">
    <property type="entry name" value="TRANSCRIPTIONAL REGULATOR, ARSR FAMILY"/>
    <property type="match status" value="1"/>
</dbReference>
<dbReference type="CDD" id="cd00090">
    <property type="entry name" value="HTH_ARSR"/>
    <property type="match status" value="1"/>
</dbReference>
<dbReference type="Gene3D" id="1.10.10.10">
    <property type="entry name" value="Winged helix-like DNA-binding domain superfamily/Winged helix DNA-binding domain"/>
    <property type="match status" value="1"/>
</dbReference>
<dbReference type="SUPFAM" id="SSF46785">
    <property type="entry name" value="Winged helix' DNA-binding domain"/>
    <property type="match status" value="1"/>
</dbReference>
<dbReference type="InterPro" id="IPR036390">
    <property type="entry name" value="WH_DNA-bd_sf"/>
</dbReference>
<dbReference type="HOGENOM" id="CLU_097806_6_4_6"/>
<dbReference type="EMBL" id="CP006664">
    <property type="protein sequence ID" value="AIJ07061.1"/>
    <property type="molecule type" value="Genomic_DNA"/>
</dbReference>
<dbReference type="PROSITE" id="PS50987">
    <property type="entry name" value="HTH_ARSR_2"/>
    <property type="match status" value="1"/>
</dbReference>
<proteinExistence type="predicted"/>
<dbReference type="InterPro" id="IPR036388">
    <property type="entry name" value="WH-like_DNA-bd_sf"/>
</dbReference>
<dbReference type="RefSeq" id="WP_034165725.1">
    <property type="nucleotide sequence ID" value="NZ_CP006664.1"/>
</dbReference>